<gene>
    <name evidence="5" type="ORF">AUJ95_06130</name>
</gene>
<dbReference type="Proteomes" id="UP000183085">
    <property type="component" value="Unassembled WGS sequence"/>
</dbReference>
<dbReference type="FunFam" id="3.30.450.90:FF:000001">
    <property type="entry name" value="Type II secretion system ATPase GspE"/>
    <property type="match status" value="1"/>
</dbReference>
<name>A0A1J5E6R9_9BACT</name>
<organism evidence="5 6">
    <name type="scientific">Candidatus Desantisbacteria bacterium CG2_30_40_21</name>
    <dbReference type="NCBI Taxonomy" id="1817895"/>
    <lineage>
        <taxon>Bacteria</taxon>
        <taxon>Candidatus Desantisiibacteriota</taxon>
    </lineage>
</organism>
<evidence type="ECO:0000256" key="2">
    <source>
        <dbReference type="ARBA" id="ARBA00022741"/>
    </source>
</evidence>
<dbReference type="GO" id="GO:0016887">
    <property type="term" value="F:ATP hydrolysis activity"/>
    <property type="evidence" value="ECO:0007669"/>
    <property type="project" value="TreeGrafter"/>
</dbReference>
<evidence type="ECO:0000259" key="4">
    <source>
        <dbReference type="PROSITE" id="PS00662"/>
    </source>
</evidence>
<dbReference type="InterPro" id="IPR027417">
    <property type="entry name" value="P-loop_NTPase"/>
</dbReference>
<dbReference type="Gene3D" id="3.30.300.160">
    <property type="entry name" value="Type II secretion system, protein E, N-terminal domain"/>
    <property type="match status" value="1"/>
</dbReference>
<dbReference type="SMART" id="SM00382">
    <property type="entry name" value="AAA"/>
    <property type="match status" value="1"/>
</dbReference>
<dbReference type="FunFam" id="3.40.50.300:FF:000398">
    <property type="entry name" value="Type IV pilus assembly ATPase PilB"/>
    <property type="match status" value="1"/>
</dbReference>
<dbReference type="Gene3D" id="3.40.50.300">
    <property type="entry name" value="P-loop containing nucleotide triphosphate hydrolases"/>
    <property type="match status" value="1"/>
</dbReference>
<dbReference type="PANTHER" id="PTHR30258:SF1">
    <property type="entry name" value="PROTEIN TRANSPORT PROTEIN HOFB HOMOLOG"/>
    <property type="match status" value="1"/>
</dbReference>
<keyword evidence="2" id="KW-0547">Nucleotide-binding</keyword>
<dbReference type="InterPro" id="IPR003593">
    <property type="entry name" value="AAA+_ATPase"/>
</dbReference>
<dbReference type="Gene3D" id="3.30.450.90">
    <property type="match status" value="1"/>
</dbReference>
<dbReference type="InterPro" id="IPR007831">
    <property type="entry name" value="T2SS_GspE_N"/>
</dbReference>
<reference evidence="5 6" key="1">
    <citation type="journal article" date="2016" name="Environ. Microbiol.">
        <title>Genomic resolution of a cold subsurface aquifer community provides metabolic insights for novel microbes adapted to high CO concentrations.</title>
        <authorList>
            <person name="Probst A.J."/>
            <person name="Castelle C.J."/>
            <person name="Singh A."/>
            <person name="Brown C.T."/>
            <person name="Anantharaman K."/>
            <person name="Sharon I."/>
            <person name="Hug L.A."/>
            <person name="Burstein D."/>
            <person name="Emerson J.B."/>
            <person name="Thomas B.C."/>
            <person name="Banfield J.F."/>
        </authorList>
    </citation>
    <scope>NUCLEOTIDE SEQUENCE [LARGE SCALE GENOMIC DNA]</scope>
    <source>
        <strain evidence="5">CG2_30_40_21</strain>
    </source>
</reference>
<proteinExistence type="inferred from homology"/>
<dbReference type="EMBL" id="MNYI01000164">
    <property type="protein sequence ID" value="OIP39014.1"/>
    <property type="molecule type" value="Genomic_DNA"/>
</dbReference>
<sequence>MYCERKRLGEMLRDADIITPEQLEIALEEKKRSKERLGKILVDLGFTTEGIILDFLGSQLNIPHINLDEVDIQQFDSKIRKDALEGLIRRHLILPISKEGKIITVAMADPLDVFALDDMKKAIGFDIQPVIATEGMIKSAIERVYGRAESTLEEILKGMDTGRFDVVRATDEVAVDLTSRGAEKEAPIIKLVNHILLQAIQRGASDIHIEPYQKDIRLRYRIDGILHEFEAPPKSVHGAMVSRIKILGTMDIAEHRLPQDGRAKIIVENREADLRISIIPTVNGEKVVIRVLDPKGLCVDMAKLGFEEDVLRLYAKMITSPHGIILITGPTGSGKSTTLYSTLRLINSGDKNIITIEDPVEYMIRGINQVQARPDIGLDFTTGLRSFMRQDPDIILVGEIRDRETAEVAINAALTGHLVFATLHTNDTAGAVTRLVSMGIEPFLITSTVILVVAQRLIRKVCPKCGEEYEPSPILLSELGINLKPEEKIMFKKGQGCGHCTRTGYRGRIGAFEVMQMTDAIRDMILARESSHLIKEEAIRQGMLTLEEAAMKKVLSGQTTSEELIRVVFEARGKVEVHSNEGKEEKRK</sequence>
<comment type="caution">
    <text evidence="5">The sequence shown here is derived from an EMBL/GenBank/DDBJ whole genome shotgun (WGS) entry which is preliminary data.</text>
</comment>
<dbReference type="PANTHER" id="PTHR30258">
    <property type="entry name" value="TYPE II SECRETION SYSTEM PROTEIN GSPE-RELATED"/>
    <property type="match status" value="1"/>
</dbReference>
<evidence type="ECO:0000313" key="5">
    <source>
        <dbReference type="EMBL" id="OIP39014.1"/>
    </source>
</evidence>
<dbReference type="GO" id="GO:0005524">
    <property type="term" value="F:ATP binding"/>
    <property type="evidence" value="ECO:0007669"/>
    <property type="project" value="UniProtKB-KW"/>
</dbReference>
<dbReference type="InterPro" id="IPR001482">
    <property type="entry name" value="T2SS/T4SS_dom"/>
</dbReference>
<protein>
    <recommendedName>
        <fullName evidence="4">Bacterial type II secretion system protein E domain-containing protein</fullName>
    </recommendedName>
</protein>
<accession>A0A1J5E6R9</accession>
<dbReference type="Pfam" id="PF00437">
    <property type="entry name" value="T2SSE"/>
    <property type="match status" value="1"/>
</dbReference>
<evidence type="ECO:0000256" key="3">
    <source>
        <dbReference type="ARBA" id="ARBA00022840"/>
    </source>
</evidence>
<evidence type="ECO:0000313" key="6">
    <source>
        <dbReference type="Proteomes" id="UP000183085"/>
    </source>
</evidence>
<dbReference type="SUPFAM" id="SSF160246">
    <property type="entry name" value="EspE N-terminal domain-like"/>
    <property type="match status" value="1"/>
</dbReference>
<dbReference type="AlphaFoldDB" id="A0A1J5E6R9"/>
<dbReference type="Pfam" id="PF05157">
    <property type="entry name" value="MshEN"/>
    <property type="match status" value="1"/>
</dbReference>
<dbReference type="InterPro" id="IPR037257">
    <property type="entry name" value="T2SS_E_N_sf"/>
</dbReference>
<dbReference type="SUPFAM" id="SSF52540">
    <property type="entry name" value="P-loop containing nucleoside triphosphate hydrolases"/>
    <property type="match status" value="1"/>
</dbReference>
<dbReference type="STRING" id="1817895.AUJ95_06130"/>
<evidence type="ECO:0000256" key="1">
    <source>
        <dbReference type="ARBA" id="ARBA00006611"/>
    </source>
</evidence>
<keyword evidence="3" id="KW-0067">ATP-binding</keyword>
<dbReference type="CDD" id="cd01129">
    <property type="entry name" value="PulE-GspE-like"/>
    <property type="match status" value="1"/>
</dbReference>
<feature type="domain" description="Bacterial type II secretion system protein E" evidence="4">
    <location>
        <begin position="388"/>
        <end position="402"/>
    </location>
</feature>
<dbReference type="GO" id="GO:0005886">
    <property type="term" value="C:plasma membrane"/>
    <property type="evidence" value="ECO:0007669"/>
    <property type="project" value="TreeGrafter"/>
</dbReference>
<dbReference type="PROSITE" id="PS00662">
    <property type="entry name" value="T2SP_E"/>
    <property type="match status" value="1"/>
</dbReference>
<comment type="similarity">
    <text evidence="1">Belongs to the GSP E family.</text>
</comment>